<feature type="compositionally biased region" description="Low complexity" evidence="1">
    <location>
        <begin position="1"/>
        <end position="18"/>
    </location>
</feature>
<name>A0ABU6RQ37_9FABA</name>
<comment type="caution">
    <text evidence="2">The sequence shown here is derived from an EMBL/GenBank/DDBJ whole genome shotgun (WGS) entry which is preliminary data.</text>
</comment>
<reference evidence="2 3" key="1">
    <citation type="journal article" date="2023" name="Plants (Basel)">
        <title>Bridging the Gap: Combining Genomics and Transcriptomics Approaches to Understand Stylosanthes scabra, an Orphan Legume from the Brazilian Caatinga.</title>
        <authorList>
            <person name="Ferreira-Neto J.R.C."/>
            <person name="da Silva M.D."/>
            <person name="Binneck E."/>
            <person name="de Melo N.F."/>
            <person name="da Silva R.H."/>
            <person name="de Melo A.L.T.M."/>
            <person name="Pandolfi V."/>
            <person name="Bustamante F.O."/>
            <person name="Brasileiro-Vidal A.C."/>
            <person name="Benko-Iseppon A.M."/>
        </authorList>
    </citation>
    <scope>NUCLEOTIDE SEQUENCE [LARGE SCALE GENOMIC DNA]</scope>
    <source>
        <tissue evidence="2">Leaves</tissue>
    </source>
</reference>
<gene>
    <name evidence="2" type="ORF">PIB30_073762</name>
</gene>
<accession>A0ABU6RQ37</accession>
<evidence type="ECO:0000256" key="1">
    <source>
        <dbReference type="SAM" id="MobiDB-lite"/>
    </source>
</evidence>
<organism evidence="2 3">
    <name type="scientific">Stylosanthes scabra</name>
    <dbReference type="NCBI Taxonomy" id="79078"/>
    <lineage>
        <taxon>Eukaryota</taxon>
        <taxon>Viridiplantae</taxon>
        <taxon>Streptophyta</taxon>
        <taxon>Embryophyta</taxon>
        <taxon>Tracheophyta</taxon>
        <taxon>Spermatophyta</taxon>
        <taxon>Magnoliopsida</taxon>
        <taxon>eudicotyledons</taxon>
        <taxon>Gunneridae</taxon>
        <taxon>Pentapetalae</taxon>
        <taxon>rosids</taxon>
        <taxon>fabids</taxon>
        <taxon>Fabales</taxon>
        <taxon>Fabaceae</taxon>
        <taxon>Papilionoideae</taxon>
        <taxon>50 kb inversion clade</taxon>
        <taxon>dalbergioids sensu lato</taxon>
        <taxon>Dalbergieae</taxon>
        <taxon>Pterocarpus clade</taxon>
        <taxon>Stylosanthes</taxon>
    </lineage>
</organism>
<evidence type="ECO:0000313" key="3">
    <source>
        <dbReference type="Proteomes" id="UP001341840"/>
    </source>
</evidence>
<protein>
    <submittedName>
        <fullName evidence="2">Uncharacterized protein</fullName>
    </submittedName>
</protein>
<dbReference type="Proteomes" id="UP001341840">
    <property type="component" value="Unassembled WGS sequence"/>
</dbReference>
<keyword evidence="3" id="KW-1185">Reference proteome</keyword>
<feature type="region of interest" description="Disordered" evidence="1">
    <location>
        <begin position="1"/>
        <end position="31"/>
    </location>
</feature>
<evidence type="ECO:0000313" key="2">
    <source>
        <dbReference type="EMBL" id="MED6125974.1"/>
    </source>
</evidence>
<proteinExistence type="predicted"/>
<sequence length="201" mass="23109">MPPQTSSQPQSTTPAIDTDVAEDDTEAAASATADPRPLLIWDGHGCWDDVRAGTKEIMNIFMEHYKWYTPLFSQAPDEAIEFWWEEWRKRFRFAQGDEANIRKAWEIRAAKRQLGMMHNIREKGAPHHWIPDDIFRRYVDYWASADYQAMQRANKSNCASSTGLGGKDDLKRVLRACILENHEEKKQMASCPSNYSCVGHS</sequence>
<dbReference type="EMBL" id="JASCZI010031110">
    <property type="protein sequence ID" value="MED6125974.1"/>
    <property type="molecule type" value="Genomic_DNA"/>
</dbReference>